<feature type="domain" description="NADP-dependent oxidoreductase" evidence="3">
    <location>
        <begin position="1"/>
        <end position="302"/>
    </location>
</feature>
<dbReference type="InterPro" id="IPR050791">
    <property type="entry name" value="Aldo-Keto_reductase"/>
</dbReference>
<dbReference type="EMBL" id="JAQGDS010000007">
    <property type="protein sequence ID" value="KAJ6259017.1"/>
    <property type="molecule type" value="Genomic_DNA"/>
</dbReference>
<dbReference type="AlphaFoldDB" id="A0AAD6IZ09"/>
<dbReference type="GO" id="GO:0005737">
    <property type="term" value="C:cytoplasm"/>
    <property type="evidence" value="ECO:0007669"/>
    <property type="project" value="TreeGrafter"/>
</dbReference>
<dbReference type="SUPFAM" id="SSF51430">
    <property type="entry name" value="NAD(P)-linked oxidoreductase"/>
    <property type="match status" value="1"/>
</dbReference>
<evidence type="ECO:0000256" key="1">
    <source>
        <dbReference type="ARBA" id="ARBA00023002"/>
    </source>
</evidence>
<feature type="compositionally biased region" description="Basic and acidic residues" evidence="2">
    <location>
        <begin position="338"/>
        <end position="351"/>
    </location>
</feature>
<reference evidence="4" key="1">
    <citation type="submission" date="2023-01" db="EMBL/GenBank/DDBJ databases">
        <title>The chitinases involved in constricting ring structure development in the nematode-trapping fungus Drechslerella dactyloides.</title>
        <authorList>
            <person name="Wang R."/>
            <person name="Zhang L."/>
            <person name="Tang P."/>
            <person name="Li S."/>
            <person name="Liang L."/>
        </authorList>
    </citation>
    <scope>NUCLEOTIDE SEQUENCE</scope>
    <source>
        <strain evidence="4">YMF1.00031</strain>
    </source>
</reference>
<dbReference type="InterPro" id="IPR036812">
    <property type="entry name" value="NAD(P)_OxRdtase_dom_sf"/>
</dbReference>
<evidence type="ECO:0000313" key="5">
    <source>
        <dbReference type="Proteomes" id="UP001221413"/>
    </source>
</evidence>
<organism evidence="4 5">
    <name type="scientific">Drechslerella dactyloides</name>
    <name type="common">Nematode-trapping fungus</name>
    <name type="synonym">Arthrobotrys dactyloides</name>
    <dbReference type="NCBI Taxonomy" id="74499"/>
    <lineage>
        <taxon>Eukaryota</taxon>
        <taxon>Fungi</taxon>
        <taxon>Dikarya</taxon>
        <taxon>Ascomycota</taxon>
        <taxon>Pezizomycotina</taxon>
        <taxon>Orbiliomycetes</taxon>
        <taxon>Orbiliales</taxon>
        <taxon>Orbiliaceae</taxon>
        <taxon>Drechslerella</taxon>
    </lineage>
</organism>
<dbReference type="InterPro" id="IPR023210">
    <property type="entry name" value="NADP_OxRdtase_dom"/>
</dbReference>
<dbReference type="PANTHER" id="PTHR43625">
    <property type="entry name" value="AFLATOXIN B1 ALDEHYDE REDUCTASE"/>
    <property type="match status" value="1"/>
</dbReference>
<evidence type="ECO:0000313" key="4">
    <source>
        <dbReference type="EMBL" id="KAJ6259017.1"/>
    </source>
</evidence>
<name>A0AAD6IZ09_DREDA</name>
<protein>
    <recommendedName>
        <fullName evidence="3">NADP-dependent oxidoreductase domain-containing protein</fullName>
    </recommendedName>
</protein>
<dbReference type="PANTHER" id="PTHR43625:SF78">
    <property type="entry name" value="PYRIDOXAL REDUCTASE-RELATED"/>
    <property type="match status" value="1"/>
</dbReference>
<evidence type="ECO:0000256" key="2">
    <source>
        <dbReference type="SAM" id="MobiDB-lite"/>
    </source>
</evidence>
<dbReference type="CDD" id="cd19077">
    <property type="entry name" value="AKR_AKR8A1-2"/>
    <property type="match status" value="1"/>
</dbReference>
<keyword evidence="1" id="KW-0560">Oxidoreductase</keyword>
<proteinExistence type="predicted"/>
<sequence length="818" mass="89272">MCFGLMNYTWRPTNTPDDQAFAGISAAIAGGATFLVSGEFYGTQDPQDNLRLLNRYFTAYPELASNVVLSVKGGVNLQKFLPDGSPDGIRRSINNILDKLDGKVRLDIFCIARVDRANDTEVTWRTVKEDFIDTGKIGGLCLSEVSADTIRRAVAITPIACLETEVSLWATEIYENGVADVCREHGIPIAAYSPLGRGFLTGQLKSPDDIPEGDMRRHFDRFKPENFPKNLELVEAVKKIAAKKGVTPSQLALAWVVQYGAKRGLAVIPIFGATKEEQVVENLKATEVHLTDEDFAEIDALLKSFKPVGGRYNAAHEAALFARHVDLQNHNLLPNQRLRPDKQRRPIRQRDPIPPTQLPTASRHPRLLQPAHILPIRSIHHPLPVERGAHLVEQNEVDVAGLLALEHVLQRLGVRYDHVQLAFGGCGHAAVGGVAGFVLEAEERDEELAEGGGDLDAVVDCSGCHVCGFFADVFEEPFSARGVAGGRGLYMREVVGCVLFFWLRSSPACSSTLSPTRSSSPYSQLPQMSRFNIEYMIYWKKLCRFALHCSVISSRVPFGILAVGSTGMKSRSLKYCIRRRALRTLGLTSAALISIGDRSSGTRYLRTQCSTLAKRRVVPVGREGWDCDEGEVVRVVFGADCVFAVFLLFFEGLATEGFEDLFDLRVDEREPAGGLALVVFQGPFLEGEVAGVVGWEGEALGGWDYVVEDAAVAVDSFGRFVAVWKGTETIIGKRAVSDVDGCLSVVFGIPLLLRGDCGAGLLLGVVQVVFEADDAVDELAFREFAFVPAGELLQLGEAVEEVGFVEGLELGAGFDLVL</sequence>
<dbReference type="Pfam" id="PF00248">
    <property type="entry name" value="Aldo_ket_red"/>
    <property type="match status" value="1"/>
</dbReference>
<dbReference type="Gene3D" id="3.20.20.100">
    <property type="entry name" value="NADP-dependent oxidoreductase domain"/>
    <property type="match status" value="1"/>
</dbReference>
<keyword evidence="5" id="KW-1185">Reference proteome</keyword>
<accession>A0AAD6IZ09</accession>
<feature type="region of interest" description="Disordered" evidence="2">
    <location>
        <begin position="335"/>
        <end position="362"/>
    </location>
</feature>
<dbReference type="Proteomes" id="UP001221413">
    <property type="component" value="Unassembled WGS sequence"/>
</dbReference>
<comment type="caution">
    <text evidence="4">The sequence shown here is derived from an EMBL/GenBank/DDBJ whole genome shotgun (WGS) entry which is preliminary data.</text>
</comment>
<gene>
    <name evidence="4" type="ORF">Dda_5913</name>
</gene>
<dbReference type="GO" id="GO:0016491">
    <property type="term" value="F:oxidoreductase activity"/>
    <property type="evidence" value="ECO:0007669"/>
    <property type="project" value="UniProtKB-KW"/>
</dbReference>
<evidence type="ECO:0000259" key="3">
    <source>
        <dbReference type="Pfam" id="PF00248"/>
    </source>
</evidence>